<dbReference type="PANTHER" id="PTHR43377">
    <property type="entry name" value="BILIVERDIN REDUCTASE A"/>
    <property type="match status" value="1"/>
</dbReference>
<dbReference type="InterPro" id="IPR000683">
    <property type="entry name" value="Gfo/Idh/MocA-like_OxRdtase_N"/>
</dbReference>
<dbReference type="RefSeq" id="XP_001486994.2">
    <property type="nucleotide sequence ID" value="XM_001486944.1"/>
</dbReference>
<dbReference type="OMA" id="VPDMTRW"/>
<feature type="domain" description="Gfo/Idh/MocA-like oxidoreductase N-terminal" evidence="1">
    <location>
        <begin position="8"/>
        <end position="130"/>
    </location>
</feature>
<gene>
    <name evidence="3" type="ORF">PGUG_00371</name>
</gene>
<dbReference type="Pfam" id="PF01408">
    <property type="entry name" value="GFO_IDH_MocA"/>
    <property type="match status" value="1"/>
</dbReference>
<dbReference type="Proteomes" id="UP000001997">
    <property type="component" value="Unassembled WGS sequence"/>
</dbReference>
<proteinExistence type="predicted"/>
<dbReference type="InParanoid" id="A5DAR6"/>
<dbReference type="EMBL" id="CH408155">
    <property type="protein sequence ID" value="EDK36273.2"/>
    <property type="molecule type" value="Genomic_DNA"/>
</dbReference>
<dbReference type="OrthoDB" id="64915at2759"/>
<dbReference type="InterPro" id="IPR004104">
    <property type="entry name" value="Gfo/Idh/MocA-like_OxRdtase_C"/>
</dbReference>
<evidence type="ECO:0000259" key="1">
    <source>
        <dbReference type="Pfam" id="PF01408"/>
    </source>
</evidence>
<dbReference type="InterPro" id="IPR036291">
    <property type="entry name" value="NAD(P)-bd_dom_sf"/>
</dbReference>
<dbReference type="Gene3D" id="3.40.50.720">
    <property type="entry name" value="NAD(P)-binding Rossmann-like Domain"/>
    <property type="match status" value="1"/>
</dbReference>
<dbReference type="SUPFAM" id="SSF51735">
    <property type="entry name" value="NAD(P)-binding Rossmann-fold domains"/>
    <property type="match status" value="1"/>
</dbReference>
<name>A5DAR6_PICGU</name>
<protein>
    <recommendedName>
        <fullName evidence="5">Gfo/Idh/MocA-like oxidoreductase N-terminal domain-containing protein</fullName>
    </recommendedName>
</protein>
<dbReference type="GO" id="GO:0000166">
    <property type="term" value="F:nucleotide binding"/>
    <property type="evidence" value="ECO:0007669"/>
    <property type="project" value="InterPro"/>
</dbReference>
<reference evidence="3 4" key="1">
    <citation type="journal article" date="2009" name="Nature">
        <title>Evolution of pathogenicity and sexual reproduction in eight Candida genomes.</title>
        <authorList>
            <person name="Butler G."/>
            <person name="Rasmussen M.D."/>
            <person name="Lin M.F."/>
            <person name="Santos M.A."/>
            <person name="Sakthikumar S."/>
            <person name="Munro C.A."/>
            <person name="Rheinbay E."/>
            <person name="Grabherr M."/>
            <person name="Forche A."/>
            <person name="Reedy J.L."/>
            <person name="Agrafioti I."/>
            <person name="Arnaud M.B."/>
            <person name="Bates S."/>
            <person name="Brown A.J."/>
            <person name="Brunke S."/>
            <person name="Costanzo M.C."/>
            <person name="Fitzpatrick D.A."/>
            <person name="de Groot P.W."/>
            <person name="Harris D."/>
            <person name="Hoyer L.L."/>
            <person name="Hube B."/>
            <person name="Klis F.M."/>
            <person name="Kodira C."/>
            <person name="Lennard N."/>
            <person name="Logue M.E."/>
            <person name="Martin R."/>
            <person name="Neiman A.M."/>
            <person name="Nikolaou E."/>
            <person name="Quail M.A."/>
            <person name="Quinn J."/>
            <person name="Santos M.C."/>
            <person name="Schmitzberger F.F."/>
            <person name="Sherlock G."/>
            <person name="Shah P."/>
            <person name="Silverstein K.A."/>
            <person name="Skrzypek M.S."/>
            <person name="Soll D."/>
            <person name="Staggs R."/>
            <person name="Stansfield I."/>
            <person name="Stumpf M.P."/>
            <person name="Sudbery P.E."/>
            <person name="Srikantha T."/>
            <person name="Zeng Q."/>
            <person name="Berman J."/>
            <person name="Berriman M."/>
            <person name="Heitman J."/>
            <person name="Gow N.A."/>
            <person name="Lorenz M.C."/>
            <person name="Birren B.W."/>
            <person name="Kellis M."/>
            <person name="Cuomo C.A."/>
        </authorList>
    </citation>
    <scope>NUCLEOTIDE SEQUENCE [LARGE SCALE GENOMIC DNA]</scope>
    <source>
        <strain evidence="4">ATCC 6260 / CBS 566 / DSM 6381 / JCM 1539 / NBRC 10279 / NRRL Y-324</strain>
    </source>
</reference>
<keyword evidence="4" id="KW-1185">Reference proteome</keyword>
<sequence length="379" mass="42004">MIASEPVSIVVVGAGLIGPRHAQHIKEHKNARLFGIVDPSAIGRKVAEDYNTDYFDSISAMINHCDNQGIAYPHGAVVATPNATHIRVAAELASHGIHLLVEKPLSSRAEESEALKRYCAEKNVHLLVGHHRRFNPFIIETKKHLQTLGTIVALQGTWTLCKPDDYFLASPWRTSNESGGGTLLINLVHDIDILQYLFGPVERVYAEVLQKQRDHYPEADEGAALTLRFVSGVCGTFVCCDSVTSPFNFESGTGENPNIPFHEQLEGFYRVYGTNGTLSVPDMHLYHQQHTLEKTWNQPVIRERVSPHPEVLRSKHPFDLQLDHFLNVINGSESPLCTAEDGIQAQLCINAVMNSIKTGLPQTIPSTSSIHPDYKALNI</sequence>
<dbReference type="SUPFAM" id="SSF55347">
    <property type="entry name" value="Glyceraldehyde-3-phosphate dehydrogenase-like, C-terminal domain"/>
    <property type="match status" value="1"/>
</dbReference>
<feature type="domain" description="Gfo/Idh/MocA-like oxidoreductase C-terminal" evidence="2">
    <location>
        <begin position="147"/>
        <end position="359"/>
    </location>
</feature>
<dbReference type="KEGG" id="pgu:PGUG_00371"/>
<evidence type="ECO:0000259" key="2">
    <source>
        <dbReference type="Pfam" id="PF02894"/>
    </source>
</evidence>
<accession>A5DAR6</accession>
<evidence type="ECO:0000313" key="4">
    <source>
        <dbReference type="Proteomes" id="UP000001997"/>
    </source>
</evidence>
<dbReference type="PANTHER" id="PTHR43377:SF1">
    <property type="entry name" value="BILIVERDIN REDUCTASE A"/>
    <property type="match status" value="1"/>
</dbReference>
<dbReference type="eggNOG" id="ENOG502RYAS">
    <property type="taxonomic scope" value="Eukaryota"/>
</dbReference>
<dbReference type="HOGENOM" id="CLU_023194_1_1_1"/>
<evidence type="ECO:0008006" key="5">
    <source>
        <dbReference type="Google" id="ProtNLM"/>
    </source>
</evidence>
<dbReference type="Pfam" id="PF02894">
    <property type="entry name" value="GFO_IDH_MocA_C"/>
    <property type="match status" value="1"/>
</dbReference>
<dbReference type="GeneID" id="5129237"/>
<dbReference type="Gene3D" id="3.30.360.10">
    <property type="entry name" value="Dihydrodipicolinate Reductase, domain 2"/>
    <property type="match status" value="1"/>
</dbReference>
<organism evidence="3 4">
    <name type="scientific">Meyerozyma guilliermondii (strain ATCC 6260 / CBS 566 / DSM 6381 / JCM 1539 / NBRC 10279 / NRRL Y-324)</name>
    <name type="common">Yeast</name>
    <name type="synonym">Candida guilliermondii</name>
    <dbReference type="NCBI Taxonomy" id="294746"/>
    <lineage>
        <taxon>Eukaryota</taxon>
        <taxon>Fungi</taxon>
        <taxon>Dikarya</taxon>
        <taxon>Ascomycota</taxon>
        <taxon>Saccharomycotina</taxon>
        <taxon>Pichiomycetes</taxon>
        <taxon>Debaryomycetaceae</taxon>
        <taxon>Meyerozyma</taxon>
    </lineage>
</organism>
<evidence type="ECO:0000313" key="3">
    <source>
        <dbReference type="EMBL" id="EDK36273.2"/>
    </source>
</evidence>
<dbReference type="AlphaFoldDB" id="A5DAR6"/>
<dbReference type="InterPro" id="IPR051450">
    <property type="entry name" value="Gfo/Idh/MocA_Oxidoreductases"/>
</dbReference>
<dbReference type="STRING" id="294746.A5DAR6"/>